<dbReference type="InterPro" id="IPR004378">
    <property type="entry name" value="F420H2_quin_Rdtase"/>
</dbReference>
<dbReference type="OrthoDB" id="8225825at2"/>
<dbReference type="AlphaFoldDB" id="A0A512HWB3"/>
<dbReference type="NCBIfam" id="TIGR00026">
    <property type="entry name" value="hi_GC_TIGR00026"/>
    <property type="match status" value="1"/>
</dbReference>
<sequence>MTEARTSRKKAVVDVFQKYVANPVVKLIAGRVPGAPVLLEVTGRKTGQPRRNPVGGQLVGDSFWLVSEHGLRSQYVKNLVAQPKVRVRMRGRWRDGIAHVLPDDDPQARLRALRGVNSAAVRALGTNLLTIRIDLTA</sequence>
<protein>
    <submittedName>
        <fullName evidence="1">Nitroreductase</fullName>
    </submittedName>
</protein>
<evidence type="ECO:0000313" key="2">
    <source>
        <dbReference type="Proteomes" id="UP000321769"/>
    </source>
</evidence>
<gene>
    <name evidence="1" type="ORF">AFL01nite_20660</name>
</gene>
<comment type="caution">
    <text evidence="1">The sequence shown here is derived from an EMBL/GenBank/DDBJ whole genome shotgun (WGS) entry which is preliminary data.</text>
</comment>
<organism evidence="1 2">
    <name type="scientific">Aeromicrobium flavum</name>
    <dbReference type="NCBI Taxonomy" id="416568"/>
    <lineage>
        <taxon>Bacteria</taxon>
        <taxon>Bacillati</taxon>
        <taxon>Actinomycetota</taxon>
        <taxon>Actinomycetes</taxon>
        <taxon>Propionibacteriales</taxon>
        <taxon>Nocardioidaceae</taxon>
        <taxon>Aeromicrobium</taxon>
    </lineage>
</organism>
<proteinExistence type="predicted"/>
<accession>A0A512HWB3</accession>
<dbReference type="InterPro" id="IPR012349">
    <property type="entry name" value="Split_barrel_FMN-bd"/>
</dbReference>
<dbReference type="Gene3D" id="2.30.110.10">
    <property type="entry name" value="Electron Transport, Fmn-binding Protein, Chain A"/>
    <property type="match status" value="1"/>
</dbReference>
<dbReference type="RefSeq" id="WP_146827605.1">
    <property type="nucleotide sequence ID" value="NZ_BAAAYQ010000001.1"/>
</dbReference>
<dbReference type="EMBL" id="BJZQ01000009">
    <property type="protein sequence ID" value="GEO89739.1"/>
    <property type="molecule type" value="Genomic_DNA"/>
</dbReference>
<dbReference type="SUPFAM" id="SSF50475">
    <property type="entry name" value="FMN-binding split barrel"/>
    <property type="match status" value="1"/>
</dbReference>
<dbReference type="GO" id="GO:0016491">
    <property type="term" value="F:oxidoreductase activity"/>
    <property type="evidence" value="ECO:0007669"/>
    <property type="project" value="InterPro"/>
</dbReference>
<dbReference type="Proteomes" id="UP000321769">
    <property type="component" value="Unassembled WGS sequence"/>
</dbReference>
<name>A0A512HWB3_9ACTN</name>
<evidence type="ECO:0000313" key="1">
    <source>
        <dbReference type="EMBL" id="GEO89739.1"/>
    </source>
</evidence>
<dbReference type="Pfam" id="PF04075">
    <property type="entry name" value="F420H2_quin_red"/>
    <property type="match status" value="1"/>
</dbReference>
<keyword evidence="2" id="KW-1185">Reference proteome</keyword>
<reference evidence="1 2" key="1">
    <citation type="submission" date="2019-07" db="EMBL/GenBank/DDBJ databases">
        <title>Whole genome shotgun sequence of Aeromicrobium flavum NBRC 107625.</title>
        <authorList>
            <person name="Hosoyama A."/>
            <person name="Uohara A."/>
            <person name="Ohji S."/>
            <person name="Ichikawa N."/>
        </authorList>
    </citation>
    <scope>NUCLEOTIDE SEQUENCE [LARGE SCALE GENOMIC DNA]</scope>
    <source>
        <strain evidence="1 2">NBRC 107625</strain>
    </source>
</reference>